<feature type="region of interest" description="Disordered" evidence="6">
    <location>
        <begin position="1640"/>
        <end position="1691"/>
    </location>
</feature>
<dbReference type="InterPro" id="IPR014001">
    <property type="entry name" value="Helicase_ATP-bd"/>
</dbReference>
<feature type="region of interest" description="Disordered" evidence="6">
    <location>
        <begin position="272"/>
        <end position="300"/>
    </location>
</feature>
<gene>
    <name evidence="9" type="ORF">BDZ94DRAFT_1273459</name>
</gene>
<evidence type="ECO:0000256" key="3">
    <source>
        <dbReference type="ARBA" id="ARBA00022801"/>
    </source>
</evidence>
<dbReference type="OrthoDB" id="5857104at2759"/>
<dbReference type="GO" id="GO:0005634">
    <property type="term" value="C:nucleus"/>
    <property type="evidence" value="ECO:0007669"/>
    <property type="project" value="UniProtKB-SubCell"/>
</dbReference>
<evidence type="ECO:0008006" key="11">
    <source>
        <dbReference type="Google" id="ProtNLM"/>
    </source>
</evidence>
<evidence type="ECO:0000313" key="9">
    <source>
        <dbReference type="EMBL" id="KAF9457346.1"/>
    </source>
</evidence>
<dbReference type="GO" id="GO:0016887">
    <property type="term" value="F:ATP hydrolysis activity"/>
    <property type="evidence" value="ECO:0007669"/>
    <property type="project" value="TreeGrafter"/>
</dbReference>
<proteinExistence type="predicted"/>
<evidence type="ECO:0000256" key="1">
    <source>
        <dbReference type="ARBA" id="ARBA00004123"/>
    </source>
</evidence>
<dbReference type="PANTHER" id="PTHR45623:SF17">
    <property type="entry name" value="CHROMODOMAIN-HELICASE-DNA-BINDING PROTEIN 3-RELATED"/>
    <property type="match status" value="1"/>
</dbReference>
<dbReference type="GO" id="GO:0003682">
    <property type="term" value="F:chromatin binding"/>
    <property type="evidence" value="ECO:0007669"/>
    <property type="project" value="TreeGrafter"/>
</dbReference>
<dbReference type="Gene3D" id="3.40.50.300">
    <property type="entry name" value="P-loop containing nucleotide triphosphate hydrolases"/>
    <property type="match status" value="1"/>
</dbReference>
<dbReference type="InterPro" id="IPR001650">
    <property type="entry name" value="Helicase_C-like"/>
</dbReference>
<dbReference type="GO" id="GO:0003677">
    <property type="term" value="F:DNA binding"/>
    <property type="evidence" value="ECO:0007669"/>
    <property type="project" value="TreeGrafter"/>
</dbReference>
<dbReference type="Pfam" id="PF23615">
    <property type="entry name" value="Chromo_MIT1"/>
    <property type="match status" value="1"/>
</dbReference>
<keyword evidence="10" id="KW-1185">Reference proteome</keyword>
<dbReference type="InterPro" id="IPR016197">
    <property type="entry name" value="Chromo-like_dom_sf"/>
</dbReference>
<evidence type="ECO:0000256" key="2">
    <source>
        <dbReference type="ARBA" id="ARBA00022741"/>
    </source>
</evidence>
<protein>
    <recommendedName>
        <fullName evidence="11">Chromatin remodeling factor mit1</fullName>
    </recommendedName>
</protein>
<dbReference type="Pfam" id="PF00176">
    <property type="entry name" value="SNF2-rel_dom"/>
    <property type="match status" value="1"/>
</dbReference>
<evidence type="ECO:0000259" key="8">
    <source>
        <dbReference type="PROSITE" id="PS51194"/>
    </source>
</evidence>
<feature type="compositionally biased region" description="Acidic residues" evidence="6">
    <location>
        <begin position="187"/>
        <end position="202"/>
    </location>
</feature>
<dbReference type="PANTHER" id="PTHR45623">
    <property type="entry name" value="CHROMODOMAIN-HELICASE-DNA-BINDING PROTEIN 3-RELATED-RELATED"/>
    <property type="match status" value="1"/>
</dbReference>
<keyword evidence="5" id="KW-0539">Nucleus</keyword>
<accession>A0A9P5XX72</accession>
<evidence type="ECO:0000256" key="4">
    <source>
        <dbReference type="ARBA" id="ARBA00022840"/>
    </source>
</evidence>
<feature type="region of interest" description="Disordered" evidence="6">
    <location>
        <begin position="1441"/>
        <end position="1538"/>
    </location>
</feature>
<feature type="domain" description="Helicase ATP-binding" evidence="7">
    <location>
        <begin position="878"/>
        <end position="1055"/>
    </location>
</feature>
<feature type="domain" description="Helicase C-terminal" evidence="8">
    <location>
        <begin position="1192"/>
        <end position="1343"/>
    </location>
</feature>
<sequence>MNIAIPGPGPVVSESPPESSVIPAPSTVPWNAHRRPQGFFILPPKLPSAQRKLYKSLPGTSLSEIKVDVDEVIGQYVEDGKLYYFARFDGGIAHKFPSEPFRERFRTLITDYEHRKSEGTLEPFDPSAHYIHPLSRVGMSRLGIKKRWTTQSVSYYAQSTERDANSAPASELEEDSENESHEISNTSEEEIEEDEYCDEEDSIPITTRRSKRSLEKLTKDLPFSPKRTYSRRIFVVESDQELTDKENHPGPRRSTRSKKAVTIDLDAEAYRSDTATSDEDGNDYVLRNKKKSKEGKDKKAIRTKISRPAYGRVRTVANLTYDSDEDTAALRAHRSICEKCHRGPAHQLIRALLKGPKGKGKRKKKTSEDEFEEPFDDEERLTALGGWVRCLKCPVAAHWRCLASAQRDEILRAVRDKEKSELIRENTDNGRPLALEPDKRMGLPTNQTTEFICGACIKGGMCMGCMETAIDPDTSPLVHRAASPRGGGFALSDKAHDMVQSLPEQDSGASANELLFRCFTCKRIAHYAHLPLPSNMSFDGSVANIARAYTQTWLCSDCSSYRDGVDKIIAWRPYPVNAIEPPHPAEEVPNYKSVLPREYLVKWLDRSYRRLQWVPHMWLVSTHHAKLKNFLAGGSKVELVHPTESSGGDDEKFTSIFDLDDESRTTSIKPGVITPSLPQEAIPDAESRIPLSWKTVDRILDILLWHPQRQSTYKRLYKNKTQSRSSDDETMVNMEEAVENEYALAFDHGEQPSDDLTETISEWEMRENRPFTLDNIDKVVWAFIKWGDLGYDQASWDSPPRSEDLGYVSFQAAMKRFLDSRQVIVPKHSKEYCAKFDKRGKDEYRNEHVLKDSSNLDLGQDPALKLMPFQVDGFNWLCNNWWIHQPCILADEMGLGKTVQIVAFLGKIVAQFRAFPALVVVPNSTITNWVREFERWAPRLRVVPFYGEAKARDVIKRFELFHESKRPSETGAKYHVLITTYEALLNLKDFTPVFKSLPRWEVLIIDEGQRLKNDSSLLFRRLNELKSIHRIIMTGTPLNNNIRELFNLMNFLDPEEWRDLEALEKEHEELNEDLVKELHNRLRPYFLRRIKSEVLQLPPKNEVIVPVSMAPLQKEVYRSILSHNLTLLNGLTNLSDSKLKGAMSKGRINNVLMQLRKCLQHPYLYDESIEPRGLAPKETHDKLIDGSAKLRFLKSLLPKLKERKHRILLFSQFVIALNVIEDFLVGEGHKYLRLDGNTKNSDRQKGMDEFNKPGSDVFIYLLSTRAGGVGINLFSADTVIIFDPDFNPHQDLQAIARAYRFGQEKTCLVFKLMVKDSAEERIMQVGKKKLVLDHLIVQKMDDEDSAGENVQSILTFGARALFDSDEESRDIIYTDHDIETLIEKTEREGEKEKPKEEGGFSFAFAKVWSADKDTLEEVGDQDQSDSWAQTLQKITLEREKVQSQEVALSGRGARRRAAFKSKPNYSDNIEGSPAKARPSAKSPNTSAEGSAYTGSEFESDGDVSDITNGTPGDANFELSYRKKKGRQPPETINGRSPLYNSTWSDIPLCGLCAKRHGDGPGECVMTERSEDLAEFREILLLHADDEPWEERNDAIRAIDNTLYLRGHISLIAGQPLYPIKKGNFNSASDLNLNGRAQSENQPVTYNTSMPNVPSESAPRHPTAIPGPSKRPGSPRLINEESVKRRKKSPPSSLLTFPFCPVCNKSPHLVKDCPLVAQGSQSIAGQIKRLERDPDMARTVRILQKLLSKQTKRESNSDIIDISD</sequence>
<dbReference type="GO" id="GO:0000785">
    <property type="term" value="C:chromatin"/>
    <property type="evidence" value="ECO:0007669"/>
    <property type="project" value="TreeGrafter"/>
</dbReference>
<feature type="compositionally biased region" description="Polar residues" evidence="6">
    <location>
        <begin position="1640"/>
        <end position="1654"/>
    </location>
</feature>
<evidence type="ECO:0000313" key="10">
    <source>
        <dbReference type="Proteomes" id="UP000807353"/>
    </source>
</evidence>
<dbReference type="GO" id="GO:0005524">
    <property type="term" value="F:ATP binding"/>
    <property type="evidence" value="ECO:0007669"/>
    <property type="project" value="UniProtKB-KW"/>
</dbReference>
<evidence type="ECO:0000259" key="7">
    <source>
        <dbReference type="PROSITE" id="PS51192"/>
    </source>
</evidence>
<keyword evidence="2" id="KW-0547">Nucleotide-binding</keyword>
<dbReference type="Gene3D" id="3.40.50.10810">
    <property type="entry name" value="Tandem AAA-ATPase domain"/>
    <property type="match status" value="1"/>
</dbReference>
<dbReference type="InterPro" id="IPR027417">
    <property type="entry name" value="P-loop_NTPase"/>
</dbReference>
<dbReference type="GO" id="GO:0042393">
    <property type="term" value="F:histone binding"/>
    <property type="evidence" value="ECO:0007669"/>
    <property type="project" value="TreeGrafter"/>
</dbReference>
<dbReference type="SUPFAM" id="SSF52540">
    <property type="entry name" value="P-loop containing nucleoside triphosphate hydrolases"/>
    <property type="match status" value="2"/>
</dbReference>
<keyword evidence="3" id="KW-0378">Hydrolase</keyword>
<comment type="caution">
    <text evidence="9">The sequence shown here is derived from an EMBL/GenBank/DDBJ whole genome shotgun (WGS) entry which is preliminary data.</text>
</comment>
<name>A0A9P5XX72_9AGAR</name>
<feature type="region of interest" description="Disordered" evidence="6">
    <location>
        <begin position="1"/>
        <end position="24"/>
    </location>
</feature>
<evidence type="ECO:0000256" key="5">
    <source>
        <dbReference type="ARBA" id="ARBA00023242"/>
    </source>
</evidence>
<dbReference type="PROSITE" id="PS51192">
    <property type="entry name" value="HELICASE_ATP_BIND_1"/>
    <property type="match status" value="1"/>
</dbReference>
<reference evidence="9" key="1">
    <citation type="submission" date="2020-11" db="EMBL/GenBank/DDBJ databases">
        <authorList>
            <consortium name="DOE Joint Genome Institute"/>
            <person name="Ahrendt S."/>
            <person name="Riley R."/>
            <person name="Andreopoulos W."/>
            <person name="Labutti K."/>
            <person name="Pangilinan J."/>
            <person name="Ruiz-Duenas F.J."/>
            <person name="Barrasa J.M."/>
            <person name="Sanchez-Garcia M."/>
            <person name="Camarero S."/>
            <person name="Miyauchi S."/>
            <person name="Serrano A."/>
            <person name="Linde D."/>
            <person name="Babiker R."/>
            <person name="Drula E."/>
            <person name="Ayuso-Fernandez I."/>
            <person name="Pacheco R."/>
            <person name="Padilla G."/>
            <person name="Ferreira P."/>
            <person name="Barriuso J."/>
            <person name="Kellner H."/>
            <person name="Castanera R."/>
            <person name="Alfaro M."/>
            <person name="Ramirez L."/>
            <person name="Pisabarro A.G."/>
            <person name="Kuo A."/>
            <person name="Tritt A."/>
            <person name="Lipzen A."/>
            <person name="He G."/>
            <person name="Yan M."/>
            <person name="Ng V."/>
            <person name="Cullen D."/>
            <person name="Martin F."/>
            <person name="Rosso M.-N."/>
            <person name="Henrissat B."/>
            <person name="Hibbett D."/>
            <person name="Martinez A.T."/>
            <person name="Grigoriev I.V."/>
        </authorList>
    </citation>
    <scope>NUCLEOTIDE SEQUENCE</scope>
    <source>
        <strain evidence="9">CBS 247.69</strain>
    </source>
</reference>
<comment type="subcellular location">
    <subcellularLocation>
        <location evidence="1">Nucleus</location>
    </subcellularLocation>
</comment>
<dbReference type="SUPFAM" id="SSF54160">
    <property type="entry name" value="Chromo domain-like"/>
    <property type="match status" value="1"/>
</dbReference>
<dbReference type="InterPro" id="IPR056616">
    <property type="entry name" value="Chromo_MIT1"/>
</dbReference>
<dbReference type="SMART" id="SM00490">
    <property type="entry name" value="HELICc"/>
    <property type="match status" value="1"/>
</dbReference>
<dbReference type="Pfam" id="PF00271">
    <property type="entry name" value="Helicase_C"/>
    <property type="match status" value="1"/>
</dbReference>
<organism evidence="9 10">
    <name type="scientific">Collybia nuda</name>
    <dbReference type="NCBI Taxonomy" id="64659"/>
    <lineage>
        <taxon>Eukaryota</taxon>
        <taxon>Fungi</taxon>
        <taxon>Dikarya</taxon>
        <taxon>Basidiomycota</taxon>
        <taxon>Agaricomycotina</taxon>
        <taxon>Agaricomycetes</taxon>
        <taxon>Agaricomycetidae</taxon>
        <taxon>Agaricales</taxon>
        <taxon>Tricholomatineae</taxon>
        <taxon>Clitocybaceae</taxon>
        <taxon>Collybia</taxon>
    </lineage>
</organism>
<feature type="compositionally biased region" description="Low complexity" evidence="6">
    <location>
        <begin position="10"/>
        <end position="24"/>
    </location>
</feature>
<dbReference type="GO" id="GO:0140658">
    <property type="term" value="F:ATP-dependent chromatin remodeler activity"/>
    <property type="evidence" value="ECO:0007669"/>
    <property type="project" value="TreeGrafter"/>
</dbReference>
<dbReference type="EMBL" id="MU150375">
    <property type="protein sequence ID" value="KAF9457346.1"/>
    <property type="molecule type" value="Genomic_DNA"/>
</dbReference>
<feature type="region of interest" description="Disordered" evidence="6">
    <location>
        <begin position="158"/>
        <end position="208"/>
    </location>
</feature>
<dbReference type="InterPro" id="IPR038718">
    <property type="entry name" value="SNF2-like_sf"/>
</dbReference>
<dbReference type="PROSITE" id="PS51194">
    <property type="entry name" value="HELICASE_CTER"/>
    <property type="match status" value="1"/>
</dbReference>
<dbReference type="InterPro" id="IPR000330">
    <property type="entry name" value="SNF2_N"/>
</dbReference>
<dbReference type="Proteomes" id="UP000807353">
    <property type="component" value="Unassembled WGS sequence"/>
</dbReference>
<evidence type="ECO:0000256" key="6">
    <source>
        <dbReference type="SAM" id="MobiDB-lite"/>
    </source>
</evidence>
<dbReference type="SMART" id="SM00487">
    <property type="entry name" value="DEXDc"/>
    <property type="match status" value="1"/>
</dbReference>
<dbReference type="CDD" id="cd18793">
    <property type="entry name" value="SF2_C_SNF"/>
    <property type="match status" value="1"/>
</dbReference>
<dbReference type="InterPro" id="IPR049730">
    <property type="entry name" value="SNF2/RAD54-like_C"/>
</dbReference>
<keyword evidence="4" id="KW-0067">ATP-binding</keyword>